<proteinExistence type="predicted"/>
<dbReference type="Proteomes" id="UP000218231">
    <property type="component" value="Unassembled WGS sequence"/>
</dbReference>
<dbReference type="EMBL" id="LIAE01010242">
    <property type="protein sequence ID" value="PAV64723.1"/>
    <property type="molecule type" value="Genomic_DNA"/>
</dbReference>
<reference evidence="1 2" key="1">
    <citation type="journal article" date="2017" name="Curr. Biol.">
        <title>Genome architecture and evolution of a unichromosomal asexual nematode.</title>
        <authorList>
            <person name="Fradin H."/>
            <person name="Zegar C."/>
            <person name="Gutwein M."/>
            <person name="Lucas J."/>
            <person name="Kovtun M."/>
            <person name="Corcoran D."/>
            <person name="Baugh L.R."/>
            <person name="Kiontke K."/>
            <person name="Gunsalus K."/>
            <person name="Fitch D.H."/>
            <person name="Piano F."/>
        </authorList>
    </citation>
    <scope>NUCLEOTIDE SEQUENCE [LARGE SCALE GENOMIC DNA]</scope>
    <source>
        <strain evidence="1">PF1309</strain>
    </source>
</reference>
<protein>
    <submittedName>
        <fullName evidence="1">Uncharacterized protein</fullName>
    </submittedName>
</protein>
<evidence type="ECO:0000313" key="1">
    <source>
        <dbReference type="EMBL" id="PAV64723.1"/>
    </source>
</evidence>
<gene>
    <name evidence="1" type="ORF">WR25_20557</name>
</gene>
<name>A0A2A2JSS0_9BILA</name>
<organism evidence="1 2">
    <name type="scientific">Diploscapter pachys</name>
    <dbReference type="NCBI Taxonomy" id="2018661"/>
    <lineage>
        <taxon>Eukaryota</taxon>
        <taxon>Metazoa</taxon>
        <taxon>Ecdysozoa</taxon>
        <taxon>Nematoda</taxon>
        <taxon>Chromadorea</taxon>
        <taxon>Rhabditida</taxon>
        <taxon>Rhabditina</taxon>
        <taxon>Rhabditomorpha</taxon>
        <taxon>Rhabditoidea</taxon>
        <taxon>Rhabditidae</taxon>
        <taxon>Diploscapter</taxon>
    </lineage>
</organism>
<comment type="caution">
    <text evidence="1">The sequence shown here is derived from an EMBL/GenBank/DDBJ whole genome shotgun (WGS) entry which is preliminary data.</text>
</comment>
<accession>A0A2A2JSS0</accession>
<dbReference type="AlphaFoldDB" id="A0A2A2JSS0"/>
<evidence type="ECO:0000313" key="2">
    <source>
        <dbReference type="Proteomes" id="UP000218231"/>
    </source>
</evidence>
<sequence>MNSWENLVNNNPNNIPKIRDLEIGYRTCVNFDHSATFNIPENCTKNANLAAWEKFLVDEDDESGSLNNIFVESPITFNTNCTAYFPEFFKSIRGIVMIIADGWTNENDVNNTECLLTLNDNSKNASRKNIFSYFPKLDEFHLLGVNANKLISENRYFKGPLICGNMVDEWRLNVREANRLNEIDAYRRFTKKNLLIGCKEDTRNPNCPAAPSTQASNQQSSIVQASYYSRLNFVDYQWNQSMHTVCIR</sequence>
<keyword evidence="2" id="KW-1185">Reference proteome</keyword>